<dbReference type="GO" id="GO:0008270">
    <property type="term" value="F:zinc ion binding"/>
    <property type="evidence" value="ECO:0007669"/>
    <property type="project" value="UniProtKB-KW"/>
</dbReference>
<sequence>MSMSCGLCLKSITEQAAAIQTGAKCKHYFHDSCVKIRCGLPSKARAAVKIATTCPVCFVDVSGVLSNINAKLDKIDGIESKISTVTESMTKLVDQVDKLMKNYDSLSQDVRSLATRVEAVEKRGKVVDVDKRLLEEVKGAAKTISDGQLELRTLQLETQLLADEIMVGGLPESTNEKLDDIVVALMDKLMVPASVDDIVKVERLGAKIRNKDCSIRVKFNNQKLVNSIMKNIKGNEIKVGDLSPMAQSADACIFIHHRHPSSLYKFRQEVRKKYPNIMPRNIWISYATVNLVSAPSISLHTTINTVNVLPNYCLNNCLKICHFNAQSLRNEQHFELFREYFRCHQYDIIAVSETWLNHLISDNLILLPSYTLYRHDRRLRSGGGVALYVRNELHSKYVASSLNTQDKHPEYLFIEVSASSREKLLIGVVYKPPNTGHLEDLEEELEAIIPSFNIIMMGDFNSDLGKDCFFGDQLRRLCSCHDLHIVEYQSTHHLQDSDSWIDACIVDDLDKVLHSEQSKEPFISNHDLISITYNYRVEFRKFQSFSYRNWNRVDDRRLQDLCISADTDLNVAYDTVDDMNHFLHELLDSIINDIAPEKTINPRRPPATWFTPEIKDLQNRRDRLYRIFRRTGYAYKEYSNVRRLVKQRLTKEKKRYFDQQLSSAKNSRALWSDLRRLGLIKRKNAHQELRIDLDELNDYFIDSVNIVSGSEVTTNDIILNSDSNNNDRFYFQELSMESVKKSIMRILSSSVGPDNFSIKAYKCVLPYLLHWFTKLFNMSLVTGIGRIVDWCKLNCLRLNASKTKSIIIGSRIKVSSDVCLSAENIVVAGSVIPYVKTVKYLGVVIDNTLSWEHQVTKMCNQAMSSLAQLKISNEVFNRQLRIKLVTTIIFPIFDYCCAAFTNMSKKLQMRLQKNELLFGSKLQFLEVAMRRGDIRQDYLRLPMSASNIYDKSFLIQGIRVWNSLPAGLTTVDDLTEFQNRLFVFLLDKDV</sequence>
<dbReference type="InterPro" id="IPR005135">
    <property type="entry name" value="Endo/exonuclease/phosphatase"/>
</dbReference>
<name>A0A8J2MDV2_COTCN</name>
<dbReference type="Pfam" id="PF03372">
    <property type="entry name" value="Exo_endo_phos"/>
    <property type="match status" value="1"/>
</dbReference>
<accession>A0A8J2MDV2</accession>
<keyword evidence="1 3" id="KW-0479">Metal-binding</keyword>
<reference evidence="6" key="1">
    <citation type="submission" date="2021-04" db="EMBL/GenBank/DDBJ databases">
        <authorList>
            <person name="Chebbi M.A.C M."/>
        </authorList>
    </citation>
    <scope>NUCLEOTIDE SEQUENCE</scope>
</reference>
<dbReference type="EMBL" id="CAJNRD030001118">
    <property type="protein sequence ID" value="CAG5085054.1"/>
    <property type="molecule type" value="Genomic_DNA"/>
</dbReference>
<dbReference type="AlphaFoldDB" id="A0A8J2MDV2"/>
<keyword evidence="4" id="KW-0175">Coiled coil</keyword>
<keyword evidence="2" id="KW-0862">Zinc</keyword>
<organism evidence="6 7">
    <name type="scientific">Cotesia congregata</name>
    <name type="common">Parasitoid wasp</name>
    <name type="synonym">Apanteles congregatus</name>
    <dbReference type="NCBI Taxonomy" id="51543"/>
    <lineage>
        <taxon>Eukaryota</taxon>
        <taxon>Metazoa</taxon>
        <taxon>Ecdysozoa</taxon>
        <taxon>Arthropoda</taxon>
        <taxon>Hexapoda</taxon>
        <taxon>Insecta</taxon>
        <taxon>Pterygota</taxon>
        <taxon>Neoptera</taxon>
        <taxon>Endopterygota</taxon>
        <taxon>Hymenoptera</taxon>
        <taxon>Apocrita</taxon>
        <taxon>Ichneumonoidea</taxon>
        <taxon>Braconidae</taxon>
        <taxon>Microgastrinae</taxon>
        <taxon>Cotesia</taxon>
    </lineage>
</organism>
<dbReference type="Gene3D" id="3.30.40.10">
    <property type="entry name" value="Zinc/RING finger domain, C3HC4 (zinc finger)"/>
    <property type="match status" value="1"/>
</dbReference>
<feature type="domain" description="RING-type" evidence="5">
    <location>
        <begin position="5"/>
        <end position="57"/>
    </location>
</feature>
<evidence type="ECO:0000256" key="2">
    <source>
        <dbReference type="ARBA" id="ARBA00022833"/>
    </source>
</evidence>
<evidence type="ECO:0000256" key="1">
    <source>
        <dbReference type="ARBA" id="ARBA00022771"/>
    </source>
</evidence>
<dbReference type="GO" id="GO:0003824">
    <property type="term" value="F:catalytic activity"/>
    <property type="evidence" value="ECO:0007669"/>
    <property type="project" value="InterPro"/>
</dbReference>
<gene>
    <name evidence="6" type="ORF">HICCMSTLAB_LOCUS4263</name>
</gene>
<dbReference type="InterPro" id="IPR013083">
    <property type="entry name" value="Znf_RING/FYVE/PHD"/>
</dbReference>
<feature type="coiled-coil region" evidence="4">
    <location>
        <begin position="89"/>
        <end position="123"/>
    </location>
</feature>
<dbReference type="PANTHER" id="PTHR47510">
    <property type="entry name" value="REVERSE TRANSCRIPTASE DOMAIN-CONTAINING PROTEIN"/>
    <property type="match status" value="1"/>
</dbReference>
<keyword evidence="7" id="KW-1185">Reference proteome</keyword>
<protein>
    <recommendedName>
        <fullName evidence="5">RING-type domain-containing protein</fullName>
    </recommendedName>
</protein>
<dbReference type="Proteomes" id="UP000786811">
    <property type="component" value="Unassembled WGS sequence"/>
</dbReference>
<dbReference type="Gene3D" id="3.60.10.10">
    <property type="entry name" value="Endonuclease/exonuclease/phosphatase"/>
    <property type="match status" value="1"/>
</dbReference>
<dbReference type="PANTHER" id="PTHR47510:SF3">
    <property type="entry name" value="ENDO_EXONUCLEASE_PHOSPHATASE DOMAIN-CONTAINING PROTEIN"/>
    <property type="match status" value="1"/>
</dbReference>
<dbReference type="PROSITE" id="PS50089">
    <property type="entry name" value="ZF_RING_2"/>
    <property type="match status" value="1"/>
</dbReference>
<dbReference type="SUPFAM" id="SSF57850">
    <property type="entry name" value="RING/U-box"/>
    <property type="match status" value="1"/>
</dbReference>
<dbReference type="InterPro" id="IPR001841">
    <property type="entry name" value="Znf_RING"/>
</dbReference>
<dbReference type="SUPFAM" id="SSF56219">
    <property type="entry name" value="DNase I-like"/>
    <property type="match status" value="1"/>
</dbReference>
<proteinExistence type="predicted"/>
<dbReference type="InterPro" id="IPR036691">
    <property type="entry name" value="Endo/exonu/phosph_ase_sf"/>
</dbReference>
<evidence type="ECO:0000259" key="5">
    <source>
        <dbReference type="PROSITE" id="PS50089"/>
    </source>
</evidence>
<dbReference type="CDD" id="cd16448">
    <property type="entry name" value="RING-H2"/>
    <property type="match status" value="1"/>
</dbReference>
<evidence type="ECO:0000256" key="3">
    <source>
        <dbReference type="PROSITE-ProRule" id="PRU00175"/>
    </source>
</evidence>
<evidence type="ECO:0000313" key="6">
    <source>
        <dbReference type="EMBL" id="CAG5085054.1"/>
    </source>
</evidence>
<keyword evidence="1 3" id="KW-0863">Zinc-finger</keyword>
<comment type="caution">
    <text evidence="6">The sequence shown here is derived from an EMBL/GenBank/DDBJ whole genome shotgun (WGS) entry which is preliminary data.</text>
</comment>
<evidence type="ECO:0000313" key="7">
    <source>
        <dbReference type="Proteomes" id="UP000786811"/>
    </source>
</evidence>
<dbReference type="OrthoDB" id="7699497at2759"/>
<evidence type="ECO:0000256" key="4">
    <source>
        <dbReference type="SAM" id="Coils"/>
    </source>
</evidence>